<dbReference type="KEGG" id="olu:OSTLU_92650"/>
<dbReference type="OMA" id="FDACEVD"/>
<gene>
    <name evidence="1" type="ORF">OSTLU_92650</name>
</gene>
<organism evidence="1 2">
    <name type="scientific">Ostreococcus lucimarinus (strain CCE9901)</name>
    <dbReference type="NCBI Taxonomy" id="436017"/>
    <lineage>
        <taxon>Eukaryota</taxon>
        <taxon>Viridiplantae</taxon>
        <taxon>Chlorophyta</taxon>
        <taxon>Mamiellophyceae</taxon>
        <taxon>Mamiellales</taxon>
        <taxon>Bathycoccaceae</taxon>
        <taxon>Ostreococcus</taxon>
    </lineage>
</organism>
<accession>A4RWG7</accession>
<proteinExistence type="predicted"/>
<name>A4RWG7_OSTLU</name>
<dbReference type="EMBL" id="CP000584">
    <property type="protein sequence ID" value="ABO95621.1"/>
    <property type="molecule type" value="Genomic_DNA"/>
</dbReference>
<dbReference type="AlphaFoldDB" id="A4RWG7"/>
<dbReference type="OrthoDB" id="497843at2759"/>
<dbReference type="Proteomes" id="UP000001568">
    <property type="component" value="Chromosome 4"/>
</dbReference>
<evidence type="ECO:0000313" key="1">
    <source>
        <dbReference type="EMBL" id="ABO95621.1"/>
    </source>
</evidence>
<dbReference type="RefSeq" id="XP_001417328.1">
    <property type="nucleotide sequence ID" value="XM_001417291.1"/>
</dbReference>
<reference evidence="1 2" key="1">
    <citation type="journal article" date="2007" name="Proc. Natl. Acad. Sci. U.S.A.">
        <title>The tiny eukaryote Ostreococcus provides genomic insights into the paradox of plankton speciation.</title>
        <authorList>
            <person name="Palenik B."/>
            <person name="Grimwood J."/>
            <person name="Aerts A."/>
            <person name="Rouze P."/>
            <person name="Salamov A."/>
            <person name="Putnam N."/>
            <person name="Dupont C."/>
            <person name="Jorgensen R."/>
            <person name="Derelle E."/>
            <person name="Rombauts S."/>
            <person name="Zhou K."/>
            <person name="Otillar R."/>
            <person name="Merchant S.S."/>
            <person name="Podell S."/>
            <person name="Gaasterland T."/>
            <person name="Napoli C."/>
            <person name="Gendler K."/>
            <person name="Manuell A."/>
            <person name="Tai V."/>
            <person name="Vallon O."/>
            <person name="Piganeau G."/>
            <person name="Jancek S."/>
            <person name="Heijde M."/>
            <person name="Jabbari K."/>
            <person name="Bowler C."/>
            <person name="Lohr M."/>
            <person name="Robbens S."/>
            <person name="Werner G."/>
            <person name="Dubchak I."/>
            <person name="Pazour G.J."/>
            <person name="Ren Q."/>
            <person name="Paulsen I."/>
            <person name="Delwiche C."/>
            <person name="Schmutz J."/>
            <person name="Rokhsar D."/>
            <person name="Van de Peer Y."/>
            <person name="Moreau H."/>
            <person name="Grigoriev I.V."/>
        </authorList>
    </citation>
    <scope>NUCLEOTIDE SEQUENCE [LARGE SCALE GENOMIC DNA]</scope>
    <source>
        <strain evidence="1 2">CCE9901</strain>
    </source>
</reference>
<protein>
    <submittedName>
        <fullName evidence="1">Uncharacterized protein</fullName>
    </submittedName>
</protein>
<dbReference type="GeneID" id="5001526"/>
<keyword evidence="2" id="KW-1185">Reference proteome</keyword>
<dbReference type="Gramene" id="ABO95621">
    <property type="protein sequence ID" value="ABO95621"/>
    <property type="gene ID" value="OSTLU_92650"/>
</dbReference>
<dbReference type="HOGENOM" id="CLU_1241582_0_0_1"/>
<sequence>MATPRTPARARATARARVDARRATRARARGESARAATSENAGARVALVAGALAVSLARDVDVARAFVGDIALDDVRYEAMERCPENQYVPNKQKTTCLRFTARATNAVKGRTIESANVFGFVEDAQGNSAATVNADGNSRTVLASIDAPIPKGESDVHFVVTVFKDSLENNGPLRLKAFKAVGSVADIDKRFTPFDACEVDPDSCL</sequence>
<evidence type="ECO:0000313" key="2">
    <source>
        <dbReference type="Proteomes" id="UP000001568"/>
    </source>
</evidence>